<evidence type="ECO:0000256" key="1">
    <source>
        <dbReference type="SAM" id="MobiDB-lite"/>
    </source>
</evidence>
<evidence type="ECO:0000313" key="2">
    <source>
        <dbReference type="EMBL" id="KIK60656.1"/>
    </source>
</evidence>
<proteinExistence type="predicted"/>
<dbReference type="Proteomes" id="UP000053593">
    <property type="component" value="Unassembled WGS sequence"/>
</dbReference>
<feature type="region of interest" description="Disordered" evidence="1">
    <location>
        <begin position="25"/>
        <end position="53"/>
    </location>
</feature>
<gene>
    <name evidence="2" type="ORF">GYMLUDRAFT_244229</name>
</gene>
<name>A0A0D0BY31_9AGAR</name>
<dbReference type="HOGENOM" id="CLU_385447_0_0_1"/>
<sequence>MSNKGKRNRTHLEMLRQEYQSLSSELPHILYPNDSESSSSLPPQKKHRSSLSELPFSSISSINEEELPKSNENIPDSVFLNNGDLPASTQILRGTNLSRFTQTIMDTMVEHATSRDSTQETESSRIVVPRFMNRVGFNALFRASQLKDDLLTCVQLLKDIPPSASRPEICSVLSEASNSLKEVGVLIEELEHSLQDWHSRYPDTSPIRIDNESTFLDPGKNYLIPTLIAYSLALSQQLFASASELSTNVTLQILRLYGTAIAALGGQPNFLQTCAIDTIPSQIGTVENRFNFGIETVIYAACPCCNYPYDPQSSLTSTNATYPTVCTNRSPPSSPPCNTPLLDQTGSPLKAYEYYPFLQWFAQFVAQPEIQQYAKAFCNEVQNNPIAPADKVHTWDGDIYRVLLGPDGKLFTDGGDEGHFLWHLHVDFFNSEGSTGRGKHQSTGLTSIRCVNLPYHLREDINNVYIPGFWRGPKEPSAVNAQLAPLLKPVISDFEKAYTCGIRCHGSPQLTNPTVPGNWCTFRSMIAGACLDLKAARLVLGLLDITSHHICSTCNIFHKDSLLRTDYENWSPANDKFLWEGMQKWREAQTDKEREIVENYYGTRCSAMEILEYFKFSSQVISDPMHAFYHRIVHTYFRNALCLTTLSPNIPSPYPSNIAFYYDFSHPPRPNPIEISRACTSQEYLAYLEWHDLTGDDNQIRWSRIEDWLVPSIENNT</sequence>
<reference evidence="2 3" key="1">
    <citation type="submission" date="2014-04" db="EMBL/GenBank/DDBJ databases">
        <title>Evolutionary Origins and Diversification of the Mycorrhizal Mutualists.</title>
        <authorList>
            <consortium name="DOE Joint Genome Institute"/>
            <consortium name="Mycorrhizal Genomics Consortium"/>
            <person name="Kohler A."/>
            <person name="Kuo A."/>
            <person name="Nagy L.G."/>
            <person name="Floudas D."/>
            <person name="Copeland A."/>
            <person name="Barry K.W."/>
            <person name="Cichocki N."/>
            <person name="Veneault-Fourrey C."/>
            <person name="LaButti K."/>
            <person name="Lindquist E.A."/>
            <person name="Lipzen A."/>
            <person name="Lundell T."/>
            <person name="Morin E."/>
            <person name="Murat C."/>
            <person name="Riley R."/>
            <person name="Ohm R."/>
            <person name="Sun H."/>
            <person name="Tunlid A."/>
            <person name="Henrissat B."/>
            <person name="Grigoriev I.V."/>
            <person name="Hibbett D.S."/>
            <person name="Martin F."/>
        </authorList>
    </citation>
    <scope>NUCLEOTIDE SEQUENCE [LARGE SCALE GENOMIC DNA]</scope>
    <source>
        <strain evidence="2 3">FD-317 M1</strain>
    </source>
</reference>
<dbReference type="AlphaFoldDB" id="A0A0D0BY31"/>
<accession>A0A0D0BY31</accession>
<dbReference type="EMBL" id="KN834774">
    <property type="protein sequence ID" value="KIK60656.1"/>
    <property type="molecule type" value="Genomic_DNA"/>
</dbReference>
<dbReference type="OrthoDB" id="3253623at2759"/>
<evidence type="ECO:0000313" key="3">
    <source>
        <dbReference type="Proteomes" id="UP000053593"/>
    </source>
</evidence>
<keyword evidence="3" id="KW-1185">Reference proteome</keyword>
<organism evidence="2 3">
    <name type="scientific">Collybiopsis luxurians FD-317 M1</name>
    <dbReference type="NCBI Taxonomy" id="944289"/>
    <lineage>
        <taxon>Eukaryota</taxon>
        <taxon>Fungi</taxon>
        <taxon>Dikarya</taxon>
        <taxon>Basidiomycota</taxon>
        <taxon>Agaricomycotina</taxon>
        <taxon>Agaricomycetes</taxon>
        <taxon>Agaricomycetidae</taxon>
        <taxon>Agaricales</taxon>
        <taxon>Marasmiineae</taxon>
        <taxon>Omphalotaceae</taxon>
        <taxon>Collybiopsis</taxon>
        <taxon>Collybiopsis luxurians</taxon>
    </lineage>
</organism>
<protein>
    <submittedName>
        <fullName evidence="2">Uncharacterized protein</fullName>
    </submittedName>
</protein>